<reference evidence="1" key="1">
    <citation type="submission" date="2019-12" db="EMBL/GenBank/DDBJ databases">
        <title>Genome sequencing and annotation of Brassica cretica.</title>
        <authorList>
            <person name="Studholme D.J."/>
            <person name="Sarris P.F."/>
        </authorList>
    </citation>
    <scope>NUCLEOTIDE SEQUENCE</scope>
    <source>
        <strain evidence="1">PFS-102/07</strain>
        <tissue evidence="1">Leaf</tissue>
    </source>
</reference>
<name>A0A8S9I276_BRACR</name>
<comment type="caution">
    <text evidence="1">The sequence shown here is derived from an EMBL/GenBank/DDBJ whole genome shotgun (WGS) entry which is preliminary data.</text>
</comment>
<proteinExistence type="predicted"/>
<evidence type="ECO:0000313" key="1">
    <source>
        <dbReference type="EMBL" id="KAF2563697.1"/>
    </source>
</evidence>
<protein>
    <submittedName>
        <fullName evidence="1">Uncharacterized protein</fullName>
    </submittedName>
</protein>
<dbReference type="EMBL" id="QGKY02001250">
    <property type="protein sequence ID" value="KAF2563697.1"/>
    <property type="molecule type" value="Genomic_DNA"/>
</dbReference>
<sequence length="141" mass="15526">MFLAVRNQRDGDVLSSSIHRILDGIDSRRGDFHSVDLGRLSLRHTMASSAPYWPTYLSSYHRFISDVGSISLPDLSASCFRCVPVECSIKCSGGELPAGDVGDVSAYEPHVFFVLLGATRGHVLSAKRQWFTLRVFGCLGF</sequence>
<organism evidence="1">
    <name type="scientific">Brassica cretica</name>
    <name type="common">Mustard</name>
    <dbReference type="NCBI Taxonomy" id="69181"/>
    <lineage>
        <taxon>Eukaryota</taxon>
        <taxon>Viridiplantae</taxon>
        <taxon>Streptophyta</taxon>
        <taxon>Embryophyta</taxon>
        <taxon>Tracheophyta</taxon>
        <taxon>Spermatophyta</taxon>
        <taxon>Magnoliopsida</taxon>
        <taxon>eudicotyledons</taxon>
        <taxon>Gunneridae</taxon>
        <taxon>Pentapetalae</taxon>
        <taxon>rosids</taxon>
        <taxon>malvids</taxon>
        <taxon>Brassicales</taxon>
        <taxon>Brassicaceae</taxon>
        <taxon>Brassiceae</taxon>
        <taxon>Brassica</taxon>
    </lineage>
</organism>
<dbReference type="AlphaFoldDB" id="A0A8S9I276"/>
<accession>A0A8S9I276</accession>
<gene>
    <name evidence="1" type="ORF">F2Q70_00018133</name>
</gene>